<evidence type="ECO:0000313" key="1">
    <source>
        <dbReference type="EMBL" id="TGY91005.1"/>
    </source>
</evidence>
<dbReference type="EMBL" id="SRYA01000074">
    <property type="protein sequence ID" value="TGY91005.1"/>
    <property type="molecule type" value="Genomic_DNA"/>
</dbReference>
<keyword evidence="2" id="KW-1185">Reference proteome</keyword>
<organism evidence="1 2">
    <name type="scientific">Petralouisia muris</name>
    <dbReference type="NCBI Taxonomy" id="3032872"/>
    <lineage>
        <taxon>Bacteria</taxon>
        <taxon>Bacillati</taxon>
        <taxon>Bacillota</taxon>
        <taxon>Clostridia</taxon>
        <taxon>Lachnospirales</taxon>
        <taxon>Lachnospiraceae</taxon>
        <taxon>Petralouisia</taxon>
    </lineage>
</organism>
<comment type="caution">
    <text evidence="1">The sequence shown here is derived from an EMBL/GenBank/DDBJ whole genome shotgun (WGS) entry which is preliminary data.</text>
</comment>
<accession>A0AC61RPM9</accession>
<sequence>MRRSDREVKEFEDIVAIMEKCDVCRIALNNNGYPYILPLNFGICIKEDKIELYFHGAMEGTKFDLIEKDNRASFEMDCEHKLVTEIERGSCTMEYKSVIGQGYIKMLSDDEKYDALCILMKHYHQEDFSFNKSVMPHTKVFKLVVEKVTGKVRMKKNDKQ</sequence>
<dbReference type="Proteomes" id="UP000304953">
    <property type="component" value="Unassembled WGS sequence"/>
</dbReference>
<gene>
    <name evidence="1" type="ORF">E5329_23220</name>
</gene>
<protein>
    <submittedName>
        <fullName evidence="1">Pyridoxamine 5'-phosphate oxidase family protein</fullName>
    </submittedName>
</protein>
<reference evidence="1" key="1">
    <citation type="submission" date="2019-04" db="EMBL/GenBank/DDBJ databases">
        <title>Microbes associate with the intestines of laboratory mice.</title>
        <authorList>
            <person name="Navarre W."/>
            <person name="Wong E."/>
            <person name="Huang K."/>
            <person name="Tropini C."/>
            <person name="Ng K."/>
            <person name="Yu B."/>
        </authorList>
    </citation>
    <scope>NUCLEOTIDE SEQUENCE</scope>
    <source>
        <strain evidence="1">NM01_1-7b</strain>
    </source>
</reference>
<name>A0AC61RPM9_9FIRM</name>
<proteinExistence type="predicted"/>
<evidence type="ECO:0000313" key="2">
    <source>
        <dbReference type="Proteomes" id="UP000304953"/>
    </source>
</evidence>